<dbReference type="InterPro" id="IPR054292">
    <property type="entry name" value="DUF7028"/>
</dbReference>
<dbReference type="GO" id="GO:0006357">
    <property type="term" value="P:regulation of transcription by RNA polymerase II"/>
    <property type="evidence" value="ECO:0007669"/>
    <property type="project" value="TreeGrafter"/>
</dbReference>
<dbReference type="Pfam" id="PF00628">
    <property type="entry name" value="PHD"/>
    <property type="match status" value="1"/>
</dbReference>
<dbReference type="CDD" id="cd04301">
    <property type="entry name" value="NAT_SF"/>
    <property type="match status" value="1"/>
</dbReference>
<evidence type="ECO:0000313" key="11">
    <source>
        <dbReference type="RefSeq" id="XP_030552822.1"/>
    </source>
</evidence>
<dbReference type="GO" id="GO:0003714">
    <property type="term" value="F:transcription corepressor activity"/>
    <property type="evidence" value="ECO:0007669"/>
    <property type="project" value="InterPro"/>
</dbReference>
<feature type="region of interest" description="Disordered" evidence="7">
    <location>
        <begin position="34"/>
        <end position="57"/>
    </location>
</feature>
<evidence type="ECO:0000256" key="3">
    <source>
        <dbReference type="ARBA" id="ARBA00022771"/>
    </source>
</evidence>
<keyword evidence="10" id="KW-1185">Reference proteome</keyword>
<dbReference type="InterPro" id="IPR042163">
    <property type="entry name" value="PHF12"/>
</dbReference>
<dbReference type="PROSITE" id="PS51186">
    <property type="entry name" value="GNAT"/>
    <property type="match status" value="1"/>
</dbReference>
<dbReference type="InterPro" id="IPR032308">
    <property type="entry name" value="TDBD"/>
</dbReference>
<dbReference type="CDD" id="cd15539">
    <property type="entry name" value="PHD1_AIRE"/>
    <property type="match status" value="1"/>
</dbReference>
<dbReference type="InterPro" id="IPR016181">
    <property type="entry name" value="Acyl_CoA_acyltransferase"/>
</dbReference>
<feature type="region of interest" description="Disordered" evidence="7">
    <location>
        <begin position="1240"/>
        <end position="1262"/>
    </location>
</feature>
<proteinExistence type="predicted"/>
<reference evidence="10" key="2">
    <citation type="submission" date="2025-05" db="UniProtKB">
        <authorList>
            <consortium name="RefSeq"/>
        </authorList>
    </citation>
    <scope>NUCLEOTIDE SEQUENCE [LARGE SCALE GENOMIC DNA]</scope>
</reference>
<evidence type="ECO:0000259" key="9">
    <source>
        <dbReference type="PROSITE" id="PS51186"/>
    </source>
</evidence>
<dbReference type="SMART" id="SM00249">
    <property type="entry name" value="PHD"/>
    <property type="match status" value="2"/>
</dbReference>
<dbReference type="InterPro" id="IPR013083">
    <property type="entry name" value="Znf_RING/FYVE/PHD"/>
</dbReference>
<dbReference type="Gene3D" id="3.30.40.10">
    <property type="entry name" value="Zinc/RING finger domain, C3HC4 (zinc finger)"/>
    <property type="match status" value="1"/>
</dbReference>
<dbReference type="SUPFAM" id="SSF55729">
    <property type="entry name" value="Acyl-CoA N-acyltransferases (Nat)"/>
    <property type="match status" value="1"/>
</dbReference>
<dbReference type="InterPro" id="IPR001965">
    <property type="entry name" value="Znf_PHD"/>
</dbReference>
<evidence type="ECO:0000313" key="10">
    <source>
        <dbReference type="Proteomes" id="UP000827889"/>
    </source>
</evidence>
<feature type="region of interest" description="Disordered" evidence="7">
    <location>
        <begin position="1061"/>
        <end position="1082"/>
    </location>
</feature>
<dbReference type="GO" id="GO:0008270">
    <property type="term" value="F:zinc ion binding"/>
    <property type="evidence" value="ECO:0007669"/>
    <property type="project" value="UniProtKB-KW"/>
</dbReference>
<dbReference type="SUPFAM" id="SSF57903">
    <property type="entry name" value="FYVE/PHD zinc finger"/>
    <property type="match status" value="1"/>
</dbReference>
<protein>
    <submittedName>
        <fullName evidence="11 12">Uncharacterized protein LOC115756962 isoform X1</fullName>
    </submittedName>
</protein>
<feature type="compositionally biased region" description="Polar residues" evidence="7">
    <location>
        <begin position="1061"/>
        <end position="1074"/>
    </location>
</feature>
<keyword evidence="4" id="KW-0862">Zinc</keyword>
<feature type="domain" description="PHD-type" evidence="8">
    <location>
        <begin position="604"/>
        <end position="649"/>
    </location>
</feature>
<dbReference type="InterPro" id="IPR019787">
    <property type="entry name" value="Znf_PHD-finger"/>
</dbReference>
<dbReference type="GO" id="GO:0016747">
    <property type="term" value="F:acyltransferase activity, transferring groups other than amino-acyl groups"/>
    <property type="evidence" value="ECO:0007669"/>
    <property type="project" value="InterPro"/>
</dbReference>
<accession>A0A8B8R021</accession>
<evidence type="ECO:0000259" key="8">
    <source>
        <dbReference type="PROSITE" id="PS50016"/>
    </source>
</evidence>
<organism evidence="10 12">
    <name type="scientific">Rhodamnia argentea</name>
    <dbReference type="NCBI Taxonomy" id="178133"/>
    <lineage>
        <taxon>Eukaryota</taxon>
        <taxon>Viridiplantae</taxon>
        <taxon>Streptophyta</taxon>
        <taxon>Embryophyta</taxon>
        <taxon>Tracheophyta</taxon>
        <taxon>Spermatophyta</taxon>
        <taxon>Magnoliopsida</taxon>
        <taxon>eudicotyledons</taxon>
        <taxon>Gunneridae</taxon>
        <taxon>Pentapetalae</taxon>
        <taxon>rosids</taxon>
        <taxon>malvids</taxon>
        <taxon>Myrtales</taxon>
        <taxon>Myrtaceae</taxon>
        <taxon>Myrtoideae</taxon>
        <taxon>Myrteae</taxon>
        <taxon>Australasian group</taxon>
        <taxon>Rhodamnia</taxon>
    </lineage>
</organism>
<reference evidence="11 12" key="1">
    <citation type="submission" date="2025-04" db="UniProtKB">
        <authorList>
            <consortium name="RefSeq"/>
        </authorList>
    </citation>
    <scope>IDENTIFICATION</scope>
</reference>
<feature type="compositionally biased region" description="Basic residues" evidence="7">
    <location>
        <begin position="238"/>
        <end position="259"/>
    </location>
</feature>
<dbReference type="InterPro" id="IPR011011">
    <property type="entry name" value="Znf_FYVE_PHD"/>
</dbReference>
<comment type="subcellular location">
    <subcellularLocation>
        <location evidence="1">Nucleus</location>
    </subcellularLocation>
</comment>
<dbReference type="RefSeq" id="XP_030552824.1">
    <property type="nucleotide sequence ID" value="XM_030696964.1"/>
</dbReference>
<dbReference type="PROSITE" id="PS50016">
    <property type="entry name" value="ZF_PHD_2"/>
    <property type="match status" value="1"/>
</dbReference>
<feature type="domain" description="N-acetyltransferase" evidence="9">
    <location>
        <begin position="745"/>
        <end position="908"/>
    </location>
</feature>
<keyword evidence="2" id="KW-0479">Metal-binding</keyword>
<evidence type="ECO:0000313" key="12">
    <source>
        <dbReference type="RefSeq" id="XP_030552824.1"/>
    </source>
</evidence>
<dbReference type="KEGG" id="rarg:115756962"/>
<dbReference type="GO" id="GO:0005634">
    <property type="term" value="C:nucleus"/>
    <property type="evidence" value="ECO:0007669"/>
    <property type="project" value="UniProtKB-SubCell"/>
</dbReference>
<evidence type="ECO:0000256" key="1">
    <source>
        <dbReference type="ARBA" id="ARBA00004123"/>
    </source>
</evidence>
<dbReference type="PANTHER" id="PTHR46309">
    <property type="entry name" value="PHD FINGER PROTEIN 12"/>
    <property type="match status" value="1"/>
</dbReference>
<keyword evidence="3 6" id="KW-0863">Zinc-finger</keyword>
<dbReference type="RefSeq" id="XP_030552822.1">
    <property type="nucleotide sequence ID" value="XM_030696962.1"/>
</dbReference>
<feature type="region of interest" description="Disordered" evidence="7">
    <location>
        <begin position="1396"/>
        <end position="1436"/>
    </location>
</feature>
<evidence type="ECO:0000256" key="2">
    <source>
        <dbReference type="ARBA" id="ARBA00022723"/>
    </source>
</evidence>
<gene>
    <name evidence="11 12" type="primary">LOC115756962</name>
</gene>
<sequence length="1436" mass="157379">MRDGLRSGKLRAKPEKGELVSGKMLVQKKLVNTMPKGTDLGDEKTPALASDNGEACEESSVPLEDGTIVSDKMVIPGSKCGEVVLTGEGLCNGALEDSRKRSWESCGEGTQCHEPIKKILKEEALDGGVHFVARVLRSRTVISSVVGKVGAKAEKRAAELLQKRREGPGFQIVTAQAEEDRVSNLVEPSFQKLKRKRGRPPKLLGKKKGKVLGLRKNERISKTKHSVKQTSLVSSSNRGRRSNGNRYKVKRTSPAKKGKHVDLEVGENLPSSGPSLKLEKSSCNEHIVTKGRKRKKDGEVGLSRREQKGLVRDRVVELLMSAGWTIEYRPRQNREYNDAVYLSPDGKTHWSVTLAYNVLKMRYEAGDAESKAYKTGFVFSPIPEEELSILNKVITKKRVGKKKASSKIAGAIKKKKHKGKLRFGASANKQSQGKRKGKTLLSGKENMSGATRKGTPLLIGTRKRRETQDRKRFALLVRNSDGTQPDSENYVLYSGKRTILAWMIDLGTVLDKGKVQYWHPEKTLAKLGGTITRDGIRCDCCGEVITVSEFEAHAGSKLRQPLENIYLENGMSMLQCQLDSWKKQEETGQKRFHFIDVGGDDPNDDTCGICGDGGNLVCCDGCPSTFHQSCIDIQKFPSGDWHCLYCSCKYCGTIGESTREKDSDEDTTSSALFKCQLCEEKYHSTCVLAEDAVEGVQILSSFCGKSCQKLYEDIGMLLGVKHELGEGYSFTLVHRFLMDIDICSTDISRKVQCNSKVAVALSVMDECFLPVSDHRSGIDMIHNILYNCGSNFSRLDFSGFYTAILEKGEEMIAAASIRIHGNQLAEMPFIGTRYAYRRRGMCRRLLNAIESVLRSLKVRNLVIPAISELKETWTSVFGFEPMDVSLKKSLRRMNIVVFPGVDMLQKLLLNHDNAEEKAVLPIDLNATCEDTSPDVNTMEGTTSPDINMMGGTPATTPDVHDINAAPTVDKSTPFLDSSPNDTSDITSDSVDISDCLEEKKDLAQLGGLYDTEERNDVHPHKLTLSDNFARVSDADLNLDEGKGFAESDESHDTAERKNVHLNTAPSASDNNTHVSETDLNRNEREHLANERKDLAHLDEPFDSAERKNVPANTLPSVSENFIHPLQTDLNQNERKDLAQLDEPYDTADRKTVPLSTMPSASDNFTHLSETDCNHNGICGLLLPISHIATSKVDAKLRADSGHTCAESCSSSDRADFVDHFALQECAQIVDADVDCKSNPTGGFPTSHTGHSEVSSGDAGAERQVSASANGSTCSESETFHDARDDMLSTSECLSDSGGKMLLDELKSCKGTHLVSSAPSDGCTPSTRSCNQLLKVTHSNHLNEVCPSADERSKVVANGGFAVPPVDCNPSPCQANGVVTSQGLVDSDCVDVRNQEPFEAPKNGTEKPHFLSPTSNGHGISFGVKSDSKKQPVDGIH</sequence>
<evidence type="ECO:0000256" key="5">
    <source>
        <dbReference type="ARBA" id="ARBA00023242"/>
    </source>
</evidence>
<name>A0A8B8R021_9MYRT</name>
<feature type="compositionally biased region" description="Basic and acidic residues" evidence="7">
    <location>
        <begin position="1425"/>
        <end position="1436"/>
    </location>
</feature>
<evidence type="ECO:0000256" key="4">
    <source>
        <dbReference type="ARBA" id="ARBA00022833"/>
    </source>
</evidence>
<evidence type="ECO:0000256" key="6">
    <source>
        <dbReference type="PROSITE-ProRule" id="PRU00146"/>
    </source>
</evidence>
<evidence type="ECO:0000256" key="7">
    <source>
        <dbReference type="SAM" id="MobiDB-lite"/>
    </source>
</evidence>
<dbReference type="OrthoDB" id="429143at2759"/>
<dbReference type="Pfam" id="PF22970">
    <property type="entry name" value="DUF7028"/>
    <property type="match status" value="1"/>
</dbReference>
<dbReference type="Pfam" id="PF16135">
    <property type="entry name" value="TDBD"/>
    <property type="match status" value="1"/>
</dbReference>
<keyword evidence="5" id="KW-0539">Nucleus</keyword>
<feature type="region of interest" description="Disordered" evidence="7">
    <location>
        <begin position="426"/>
        <end position="454"/>
    </location>
</feature>
<dbReference type="InterPro" id="IPR000182">
    <property type="entry name" value="GNAT_dom"/>
</dbReference>
<dbReference type="Proteomes" id="UP000827889">
    <property type="component" value="Chromosome 1"/>
</dbReference>
<feature type="compositionally biased region" description="Polar residues" evidence="7">
    <location>
        <begin position="1240"/>
        <end position="1254"/>
    </location>
</feature>
<dbReference type="PANTHER" id="PTHR46309:SF1">
    <property type="entry name" value="PHD FINGER PROTEIN 12"/>
    <property type="match status" value="1"/>
</dbReference>
<feature type="region of interest" description="Disordered" evidence="7">
    <location>
        <begin position="213"/>
        <end position="260"/>
    </location>
</feature>
<dbReference type="GeneID" id="115756962"/>
<dbReference type="Pfam" id="PF23209">
    <property type="entry name" value="IDM1_C"/>
    <property type="match status" value="1"/>
</dbReference>
<dbReference type="InterPro" id="IPR056511">
    <property type="entry name" value="IDM1_C"/>
</dbReference>